<reference evidence="4" key="1">
    <citation type="submission" date="2020-11" db="EMBL/GenBank/DDBJ databases">
        <authorList>
            <consortium name="DOE Joint Genome Institute"/>
            <person name="Ahrendt S."/>
            <person name="Riley R."/>
            <person name="Andreopoulos W."/>
            <person name="Labutti K."/>
            <person name="Pangilinan J."/>
            <person name="Ruiz-Duenas F.J."/>
            <person name="Barrasa J.M."/>
            <person name="Sanchez-Garcia M."/>
            <person name="Camarero S."/>
            <person name="Miyauchi S."/>
            <person name="Serrano A."/>
            <person name="Linde D."/>
            <person name="Babiker R."/>
            <person name="Drula E."/>
            <person name="Ayuso-Fernandez I."/>
            <person name="Pacheco R."/>
            <person name="Padilla G."/>
            <person name="Ferreira P."/>
            <person name="Barriuso J."/>
            <person name="Kellner H."/>
            <person name="Castanera R."/>
            <person name="Alfaro M."/>
            <person name="Ramirez L."/>
            <person name="Pisabarro A.G."/>
            <person name="Kuo A."/>
            <person name="Tritt A."/>
            <person name="Lipzen A."/>
            <person name="He G."/>
            <person name="Yan M."/>
            <person name="Ng V."/>
            <person name="Cullen D."/>
            <person name="Martin F."/>
            <person name="Rosso M.-N."/>
            <person name="Henrissat B."/>
            <person name="Hibbett D."/>
            <person name="Martinez A.T."/>
            <person name="Grigoriev I.V."/>
        </authorList>
    </citation>
    <scope>NUCLEOTIDE SEQUENCE</scope>
    <source>
        <strain evidence="4">CBS 247.69</strain>
    </source>
</reference>
<feature type="transmembrane region" description="Helical" evidence="2">
    <location>
        <begin position="21"/>
        <end position="39"/>
    </location>
</feature>
<protein>
    <submittedName>
        <fullName evidence="4">Carbohydrate esterase family 9 protein</fullName>
    </submittedName>
</protein>
<keyword evidence="5" id="KW-1185">Reference proteome</keyword>
<sequence>MKQLPLPSEPLHSRRVRRRSRFLPATVFLLLITFALLSLRNSTFTVSSTSTSARFLDRCKAISTPAGPPVGFQSSSRVDRGSDRQVPGTPPTLIRNAKIWTGAHNGTEVVDGDILLDKGVIVSVGKVPGHLLEEAKKHGRLEILDLEGKWVTPGLVDLHSHIGLSSAPILRGSSETNSHKAPILPWLRSVDGLNTHDAAYELSISGGVTTAQVLPGSGNNIGGQAFLIKLRPTAERSVISRILEPPQTLVGNRTTDHHNWRHMKYACGENPDRGYGQTRMDAAWNFRQAYDEARKIRDAQDAFCARVQESNSSWRKLLGLRAKEVEGEFPENLQWESLVDVLRGRVKLSIHCYEAVDLDIIVRLSNEFKFPVASFHHAGETYLVPELLKKTWGGAPTIALFASNARKKREAYRGSEFAPRVLAASGIPVVMKSDHPVLNSRYLLYEAQQAHYYGLDFALALLSVTVTPAKAAGVGHRVGSIAEGFDADIAVWDSHPLTLGATPTQVYIDGIAQLSNPLISTKPSQLQTVPETPNWDREAQKAIEYEGLPPLRGRKVYLGGRRPGEGVLGSKAGVKFLNVKSAWLLDYGGNVQTLFDADEGHVTRKTVIVRDGRIVCFSGKSDLVQCAEGKQEDLEVIDLQGGSIAPGLTTFGSPIGLVEIRLEPSTTDGVVFDPLIGGAPTIIGGDDAVIRAVDGLQFEGRNALLAYRGGVTRAITAPLGNGFLSGLSTTFDIGATSAVDQGAIVQAETALHVALSPRMSVSVSTQVAALRRLLFDSTSDTWNRVREGDVPLVVNVDSADIMATLLKLKSEFEASNGRAIRMTFVGATEAHLLAHQIGSANVSVVVTSPRPYPGYWESQRIMPGPPLTRHTGITALLTANVNVAIGVMDEYNARNARFDVAWVALEANGTISRTQAIGLATTRLHRALGSNHGTDLVAYRGGTLFDLHAKVAGVISFSRRTIEIF</sequence>
<dbReference type="InterPro" id="IPR032466">
    <property type="entry name" value="Metal_Hydrolase"/>
</dbReference>
<organism evidence="4 5">
    <name type="scientific">Collybia nuda</name>
    <dbReference type="NCBI Taxonomy" id="64659"/>
    <lineage>
        <taxon>Eukaryota</taxon>
        <taxon>Fungi</taxon>
        <taxon>Dikarya</taxon>
        <taxon>Basidiomycota</taxon>
        <taxon>Agaricomycotina</taxon>
        <taxon>Agaricomycetes</taxon>
        <taxon>Agaricomycetidae</taxon>
        <taxon>Agaricales</taxon>
        <taxon>Tricholomatineae</taxon>
        <taxon>Clitocybaceae</taxon>
        <taxon>Collybia</taxon>
    </lineage>
</organism>
<feature type="domain" description="Amidohydrolase-related" evidence="3">
    <location>
        <begin position="413"/>
        <end position="504"/>
    </location>
</feature>
<evidence type="ECO:0000256" key="1">
    <source>
        <dbReference type="SAM" id="MobiDB-lite"/>
    </source>
</evidence>
<evidence type="ECO:0000259" key="3">
    <source>
        <dbReference type="Pfam" id="PF01979"/>
    </source>
</evidence>
<evidence type="ECO:0000256" key="2">
    <source>
        <dbReference type="SAM" id="Phobius"/>
    </source>
</evidence>
<dbReference type="SUPFAM" id="SSF51338">
    <property type="entry name" value="Composite domain of metallo-dependent hydrolases"/>
    <property type="match status" value="1"/>
</dbReference>
<evidence type="ECO:0000313" key="5">
    <source>
        <dbReference type="Proteomes" id="UP000807353"/>
    </source>
</evidence>
<dbReference type="InterPro" id="IPR006680">
    <property type="entry name" value="Amidohydro-rel"/>
</dbReference>
<dbReference type="SUPFAM" id="SSF51556">
    <property type="entry name" value="Metallo-dependent hydrolases"/>
    <property type="match status" value="1"/>
</dbReference>
<dbReference type="Proteomes" id="UP000807353">
    <property type="component" value="Unassembled WGS sequence"/>
</dbReference>
<dbReference type="Pfam" id="PF01979">
    <property type="entry name" value="Amidohydro_1"/>
    <property type="match status" value="1"/>
</dbReference>
<proteinExistence type="predicted"/>
<dbReference type="GO" id="GO:0005737">
    <property type="term" value="C:cytoplasm"/>
    <property type="evidence" value="ECO:0007669"/>
    <property type="project" value="TreeGrafter"/>
</dbReference>
<dbReference type="InterPro" id="IPR050138">
    <property type="entry name" value="DHOase/Allantoinase_Hydrolase"/>
</dbReference>
<accession>A0A9P5XZU6</accession>
<dbReference type="OrthoDB" id="10258955at2759"/>
<dbReference type="EMBL" id="MU150295">
    <property type="protein sequence ID" value="KAF9460668.1"/>
    <property type="molecule type" value="Genomic_DNA"/>
</dbReference>
<keyword evidence="2" id="KW-0472">Membrane</keyword>
<dbReference type="AlphaFoldDB" id="A0A9P5XZU6"/>
<dbReference type="InterPro" id="IPR011059">
    <property type="entry name" value="Metal-dep_hydrolase_composite"/>
</dbReference>
<comment type="caution">
    <text evidence="4">The sequence shown here is derived from an EMBL/GenBank/DDBJ whole genome shotgun (WGS) entry which is preliminary data.</text>
</comment>
<keyword evidence="2" id="KW-0812">Transmembrane</keyword>
<dbReference type="GO" id="GO:0006145">
    <property type="term" value="P:purine nucleobase catabolic process"/>
    <property type="evidence" value="ECO:0007669"/>
    <property type="project" value="TreeGrafter"/>
</dbReference>
<keyword evidence="2" id="KW-1133">Transmembrane helix</keyword>
<dbReference type="GO" id="GO:0004038">
    <property type="term" value="F:allantoinase activity"/>
    <property type="evidence" value="ECO:0007669"/>
    <property type="project" value="TreeGrafter"/>
</dbReference>
<feature type="region of interest" description="Disordered" evidence="1">
    <location>
        <begin position="66"/>
        <end position="91"/>
    </location>
</feature>
<dbReference type="PANTHER" id="PTHR43668">
    <property type="entry name" value="ALLANTOINASE"/>
    <property type="match status" value="1"/>
</dbReference>
<dbReference type="Gene3D" id="3.20.20.140">
    <property type="entry name" value="Metal-dependent hydrolases"/>
    <property type="match status" value="2"/>
</dbReference>
<evidence type="ECO:0000313" key="4">
    <source>
        <dbReference type="EMBL" id="KAF9460668.1"/>
    </source>
</evidence>
<gene>
    <name evidence="4" type="ORF">BDZ94DRAFT_1265591</name>
</gene>
<name>A0A9P5XZU6_9AGAR</name>
<dbReference type="PANTHER" id="PTHR43668:SF5">
    <property type="entry name" value="AMIDOHYDROLASE 3 DOMAIN-CONTAINING PROTEIN"/>
    <property type="match status" value="1"/>
</dbReference>